<feature type="non-terminal residue" evidence="1">
    <location>
        <position position="1"/>
    </location>
</feature>
<name>A0A6G1AYF4_CROCR</name>
<evidence type="ECO:0000313" key="2">
    <source>
        <dbReference type="Proteomes" id="UP000475037"/>
    </source>
</evidence>
<protein>
    <submittedName>
        <fullName evidence="1">LORF2 protein</fullName>
    </submittedName>
</protein>
<gene>
    <name evidence="1" type="ORF">FOF47_R05514</name>
</gene>
<dbReference type="AlphaFoldDB" id="A0A6G1AYF4"/>
<dbReference type="EMBL" id="VOAJ01003095">
    <property type="protein sequence ID" value="KAF0880869.1"/>
    <property type="molecule type" value="Genomic_DNA"/>
</dbReference>
<proteinExistence type="predicted"/>
<comment type="caution">
    <text evidence="1">The sequence shown here is derived from an EMBL/GenBank/DDBJ whole genome shotgun (WGS) entry which is preliminary data.</text>
</comment>
<sequence length="256" mass="29946">FCTVKETTNKTKRQPTTWEKILANDLCNKGLVSKIYKDLIQFNIKKTRNKRLIYLSFSNTILEGTSHLMYMTSQNISSNKVSSLSGKSSGTYHFFPGIRVAKMSKSENSRCWRGCGETGTLLHCWWECKLVQPLWKTVWRFLRKLTIELPYDPAIALLGIYPRDTEMLRHRSTCTPMFIAALSTIAKTWKEPKCPSTDEWIKKMWFIYTMEYYMAMRNNEIWPRVATWMDLEGVMLSEISQAEKDKYHMFARIGGL</sequence>
<evidence type="ECO:0000313" key="1">
    <source>
        <dbReference type="EMBL" id="KAF0880869.1"/>
    </source>
</evidence>
<organism evidence="1 2">
    <name type="scientific">Crocuta crocuta</name>
    <name type="common">Spotted hyena</name>
    <dbReference type="NCBI Taxonomy" id="9678"/>
    <lineage>
        <taxon>Eukaryota</taxon>
        <taxon>Metazoa</taxon>
        <taxon>Chordata</taxon>
        <taxon>Craniata</taxon>
        <taxon>Vertebrata</taxon>
        <taxon>Euteleostomi</taxon>
        <taxon>Mammalia</taxon>
        <taxon>Eutheria</taxon>
        <taxon>Laurasiatheria</taxon>
        <taxon>Carnivora</taxon>
        <taxon>Feliformia</taxon>
        <taxon>Hyaenidae</taxon>
        <taxon>Crocuta</taxon>
    </lineage>
</organism>
<dbReference type="Proteomes" id="UP000475037">
    <property type="component" value="Unassembled WGS sequence"/>
</dbReference>
<reference evidence="1 2" key="1">
    <citation type="submission" date="2019-11" db="EMBL/GenBank/DDBJ databases">
        <authorList>
            <person name="Yang C."/>
            <person name="Li F."/>
        </authorList>
    </citation>
    <scope>NUCLEOTIDE SEQUENCE [LARGE SCALE GENOMIC DNA]</scope>
    <source>
        <strain evidence="1">KB4526</strain>
        <tissue evidence="1">Muscle</tissue>
    </source>
</reference>
<feature type="non-terminal residue" evidence="1">
    <location>
        <position position="256"/>
    </location>
</feature>
<keyword evidence="2" id="KW-1185">Reference proteome</keyword>
<accession>A0A6G1AYF4</accession>